<dbReference type="FunFam" id="2.10.25.10:FF:000006">
    <property type="entry name" value="Versican core protein-like isoform 1"/>
    <property type="match status" value="1"/>
</dbReference>
<dbReference type="Pfam" id="PF00059">
    <property type="entry name" value="Lectin_C"/>
    <property type="match status" value="1"/>
</dbReference>
<keyword evidence="6 20" id="KW-0768">Sushi</keyword>
<evidence type="ECO:0000256" key="18">
    <source>
        <dbReference type="ARBA" id="ARBA00075743"/>
    </source>
</evidence>
<feature type="region of interest" description="Disordered" evidence="22">
    <location>
        <begin position="1197"/>
        <end position="1216"/>
    </location>
</feature>
<dbReference type="InterPro" id="IPR007110">
    <property type="entry name" value="Ig-like_dom"/>
</dbReference>
<feature type="disulfide bond" evidence="19">
    <location>
        <begin position="1282"/>
        <end position="1291"/>
    </location>
</feature>
<evidence type="ECO:0000256" key="12">
    <source>
        <dbReference type="ARBA" id="ARBA00022974"/>
    </source>
</evidence>
<evidence type="ECO:0000256" key="7">
    <source>
        <dbReference type="ARBA" id="ARBA00022729"/>
    </source>
</evidence>
<organism evidence="29">
    <name type="scientific">Equus asinus asinus</name>
    <dbReference type="NCBI Taxonomy" id="83772"/>
    <lineage>
        <taxon>Eukaryota</taxon>
        <taxon>Metazoa</taxon>
        <taxon>Chordata</taxon>
        <taxon>Craniata</taxon>
        <taxon>Vertebrata</taxon>
        <taxon>Euteleostomi</taxon>
        <taxon>Mammalia</taxon>
        <taxon>Eutheria</taxon>
        <taxon>Laurasiatheria</taxon>
        <taxon>Perissodactyla</taxon>
        <taxon>Equidae</taxon>
        <taxon>Equus</taxon>
    </lineage>
</organism>
<dbReference type="PROSITE" id="PS00022">
    <property type="entry name" value="EGF_1"/>
    <property type="match status" value="2"/>
</dbReference>
<evidence type="ECO:0000256" key="8">
    <source>
        <dbReference type="ARBA" id="ARBA00022734"/>
    </source>
</evidence>
<reference evidence="29" key="1">
    <citation type="submission" date="2023-03" db="UniProtKB">
        <authorList>
            <consortium name="Ensembl"/>
        </authorList>
    </citation>
    <scope>IDENTIFICATION</scope>
</reference>
<evidence type="ECO:0000256" key="2">
    <source>
        <dbReference type="ARBA" id="ARBA00006838"/>
    </source>
</evidence>
<dbReference type="Gene3D" id="2.60.40.10">
    <property type="entry name" value="Immunoglobulins"/>
    <property type="match status" value="1"/>
</dbReference>
<evidence type="ECO:0000256" key="4">
    <source>
        <dbReference type="ARBA" id="ARBA00022530"/>
    </source>
</evidence>
<feature type="disulfide bond" evidence="21">
    <location>
        <begin position="209"/>
        <end position="230"/>
    </location>
</feature>
<proteinExistence type="inferred from homology"/>
<comment type="subcellular location">
    <subcellularLocation>
        <location evidence="1">Secreted</location>
        <location evidence="1">Extracellular space</location>
        <location evidence="1">Extracellular matrix</location>
    </subcellularLocation>
</comment>
<keyword evidence="14" id="KW-0325">Glycoprotein</keyword>
<dbReference type="SUPFAM" id="SSF57196">
    <property type="entry name" value="EGF/Laminin"/>
    <property type="match status" value="1"/>
</dbReference>
<dbReference type="Ensembl" id="ENSEAST00005010011.1">
    <property type="protein sequence ID" value="ENSEASP00005009201.1"/>
    <property type="gene ID" value="ENSEASG00005006587.1"/>
</dbReference>
<feature type="domain" description="Ig-like" evidence="26">
    <location>
        <begin position="31"/>
        <end position="156"/>
    </location>
</feature>
<evidence type="ECO:0000256" key="19">
    <source>
        <dbReference type="PROSITE-ProRule" id="PRU00076"/>
    </source>
</evidence>
<dbReference type="GO" id="GO:0045202">
    <property type="term" value="C:synapse"/>
    <property type="evidence" value="ECO:0007669"/>
    <property type="project" value="TreeGrafter"/>
</dbReference>
<dbReference type="SMART" id="SM00034">
    <property type="entry name" value="CLECT"/>
    <property type="match status" value="1"/>
</dbReference>
<dbReference type="SUPFAM" id="SSF56436">
    <property type="entry name" value="C-type lectin-like"/>
    <property type="match status" value="3"/>
</dbReference>
<dbReference type="Gene3D" id="3.10.100.10">
    <property type="entry name" value="Mannose-Binding Protein A, subunit A"/>
    <property type="match status" value="3"/>
</dbReference>
<feature type="signal peptide" evidence="23">
    <location>
        <begin position="1"/>
        <end position="22"/>
    </location>
</feature>
<dbReference type="CDD" id="cd03517">
    <property type="entry name" value="Link_domain_CSPGs_modules_1_3"/>
    <property type="match status" value="1"/>
</dbReference>
<dbReference type="PROSITE" id="PS01187">
    <property type="entry name" value="EGF_CA"/>
    <property type="match status" value="1"/>
</dbReference>
<feature type="disulfide bond" evidence="21">
    <location>
        <begin position="473"/>
        <end position="494"/>
    </location>
</feature>
<evidence type="ECO:0000259" key="25">
    <source>
        <dbReference type="PROSITE" id="PS50041"/>
    </source>
</evidence>
<dbReference type="PANTHER" id="PTHR22804:SF24">
    <property type="entry name" value="NEUROCAN CORE PROTEIN"/>
    <property type="match status" value="1"/>
</dbReference>
<evidence type="ECO:0000256" key="6">
    <source>
        <dbReference type="ARBA" id="ARBA00022659"/>
    </source>
</evidence>
<keyword evidence="12" id="KW-0654">Proteoglycan</keyword>
<evidence type="ECO:0000256" key="16">
    <source>
        <dbReference type="ARBA" id="ARBA00059308"/>
    </source>
</evidence>
<feature type="domain" description="EGF-like" evidence="24">
    <location>
        <begin position="1218"/>
        <end position="1254"/>
    </location>
</feature>
<dbReference type="GO" id="GO:0072534">
    <property type="term" value="C:perineuronal net"/>
    <property type="evidence" value="ECO:0007669"/>
    <property type="project" value="TreeGrafter"/>
</dbReference>
<feature type="domain" description="EGF-like" evidence="24">
    <location>
        <begin position="1256"/>
        <end position="1292"/>
    </location>
</feature>
<gene>
    <name evidence="29" type="primary">NCAN</name>
</gene>
<feature type="chain" id="PRO_5034929509" description="Neurocan core protein" evidence="23">
    <location>
        <begin position="23"/>
        <end position="1499"/>
    </location>
</feature>
<dbReference type="InterPro" id="IPR013106">
    <property type="entry name" value="Ig_V-set"/>
</dbReference>
<dbReference type="Pfam" id="PF00008">
    <property type="entry name" value="EGF"/>
    <property type="match status" value="2"/>
</dbReference>
<dbReference type="InterPro" id="IPR018378">
    <property type="entry name" value="C-type_lectin_CS"/>
</dbReference>
<keyword evidence="9" id="KW-0677">Repeat</keyword>
<feature type="compositionally biased region" description="Low complexity" evidence="22">
    <location>
        <begin position="296"/>
        <end position="309"/>
    </location>
</feature>
<dbReference type="SMART" id="SM00409">
    <property type="entry name" value="IG"/>
    <property type="match status" value="1"/>
</dbReference>
<feature type="disulfide bond" evidence="20">
    <location>
        <begin position="1425"/>
        <end position="1468"/>
    </location>
</feature>
<dbReference type="InterPro" id="IPR018097">
    <property type="entry name" value="EGF_Ca-bd_CS"/>
</dbReference>
<dbReference type="InterPro" id="IPR000436">
    <property type="entry name" value="Sushi_SCR_CCP_dom"/>
</dbReference>
<dbReference type="InterPro" id="IPR000152">
    <property type="entry name" value="EGF-type_Asp/Asn_hydroxyl_site"/>
</dbReference>
<dbReference type="SMART" id="SM00181">
    <property type="entry name" value="EGF"/>
    <property type="match status" value="2"/>
</dbReference>
<accession>A0A8C4PJA6</accession>
<dbReference type="FunFam" id="2.60.40.10:FF:000571">
    <property type="entry name" value="Neurocan core protein"/>
    <property type="match status" value="1"/>
</dbReference>
<keyword evidence="8" id="KW-0430">Lectin</keyword>
<evidence type="ECO:0000256" key="20">
    <source>
        <dbReference type="PROSITE-ProRule" id="PRU00302"/>
    </source>
</evidence>
<dbReference type="PROSITE" id="PS01186">
    <property type="entry name" value="EGF_2"/>
    <property type="match status" value="1"/>
</dbReference>
<comment type="caution">
    <text evidence="19">Lacks conserved residue(s) required for the propagation of feature annotation.</text>
</comment>
<evidence type="ECO:0000313" key="29">
    <source>
        <dbReference type="Ensembl" id="ENSEASP00005009201.1"/>
    </source>
</evidence>
<evidence type="ECO:0000259" key="28">
    <source>
        <dbReference type="PROSITE" id="PS50963"/>
    </source>
</evidence>
<dbReference type="InterPro" id="IPR000742">
    <property type="entry name" value="EGF"/>
</dbReference>
<dbReference type="PRINTS" id="PR01265">
    <property type="entry name" value="LINKMODULE"/>
</dbReference>
<dbReference type="FunFam" id="3.10.100.10:FF:000003">
    <property type="entry name" value="Versican core protein"/>
    <property type="match status" value="1"/>
</dbReference>
<dbReference type="GO" id="GO:0001501">
    <property type="term" value="P:skeletal system development"/>
    <property type="evidence" value="ECO:0007669"/>
    <property type="project" value="TreeGrafter"/>
</dbReference>
<feature type="region of interest" description="Disordered" evidence="22">
    <location>
        <begin position="765"/>
        <end position="794"/>
    </location>
</feature>
<dbReference type="CDD" id="cd00054">
    <property type="entry name" value="EGF_CA"/>
    <property type="match status" value="2"/>
</dbReference>
<dbReference type="InterPro" id="IPR013783">
    <property type="entry name" value="Ig-like_fold"/>
</dbReference>
<dbReference type="FunFam" id="3.10.100.10:FF:000002">
    <property type="entry name" value="Hyaluronan proteoglycan link protein 1"/>
    <property type="match status" value="1"/>
</dbReference>
<dbReference type="InterPro" id="IPR000538">
    <property type="entry name" value="Link_dom"/>
</dbReference>
<evidence type="ECO:0000256" key="13">
    <source>
        <dbReference type="ARBA" id="ARBA00023157"/>
    </source>
</evidence>
<dbReference type="SUPFAM" id="SSF48726">
    <property type="entry name" value="Immunoglobulin"/>
    <property type="match status" value="1"/>
</dbReference>
<dbReference type="SMART" id="SM00445">
    <property type="entry name" value="LINK"/>
    <property type="match status" value="2"/>
</dbReference>
<dbReference type="InterPro" id="IPR001304">
    <property type="entry name" value="C-type_lectin-like"/>
</dbReference>
<dbReference type="PROSITE" id="PS50041">
    <property type="entry name" value="C_TYPE_LECTIN_2"/>
    <property type="match status" value="1"/>
</dbReference>
<dbReference type="Pfam" id="PF00193">
    <property type="entry name" value="Xlink"/>
    <property type="match status" value="2"/>
</dbReference>
<dbReference type="PROSITE" id="PS00615">
    <property type="entry name" value="C_TYPE_LECTIN_1"/>
    <property type="match status" value="1"/>
</dbReference>
<dbReference type="GO" id="GO:0007155">
    <property type="term" value="P:cell adhesion"/>
    <property type="evidence" value="ECO:0007669"/>
    <property type="project" value="UniProtKB-KW"/>
</dbReference>
<feature type="region of interest" description="Disordered" evidence="22">
    <location>
        <begin position="527"/>
        <end position="548"/>
    </location>
</feature>
<evidence type="ECO:0000259" key="26">
    <source>
        <dbReference type="PROSITE" id="PS50835"/>
    </source>
</evidence>
<protein>
    <recommendedName>
        <fullName evidence="17">Neurocan core protein</fullName>
    </recommendedName>
    <alternativeName>
        <fullName evidence="18">Chondroitin sulfate proteoglycan 3</fullName>
    </alternativeName>
</protein>
<feature type="domain" description="Link" evidence="28">
    <location>
        <begin position="163"/>
        <end position="258"/>
    </location>
</feature>
<evidence type="ECO:0000256" key="9">
    <source>
        <dbReference type="ARBA" id="ARBA00022737"/>
    </source>
</evidence>
<dbReference type="PROSITE" id="PS00010">
    <property type="entry name" value="ASX_HYDROXYL"/>
    <property type="match status" value="1"/>
</dbReference>
<dbReference type="GO" id="GO:0002052">
    <property type="term" value="P:positive regulation of neuroblast proliferation"/>
    <property type="evidence" value="ECO:0007669"/>
    <property type="project" value="TreeGrafter"/>
</dbReference>
<dbReference type="Gene3D" id="2.10.25.10">
    <property type="entry name" value="Laminin"/>
    <property type="match status" value="2"/>
</dbReference>
<dbReference type="InterPro" id="IPR035976">
    <property type="entry name" value="Sushi/SCR/CCP_sf"/>
</dbReference>
<feature type="disulfide bond" evidence="19">
    <location>
        <begin position="1244"/>
        <end position="1253"/>
    </location>
</feature>
<dbReference type="CDD" id="cd00033">
    <property type="entry name" value="CCP"/>
    <property type="match status" value="1"/>
</dbReference>
<evidence type="ECO:0000256" key="23">
    <source>
        <dbReference type="SAM" id="SignalP"/>
    </source>
</evidence>
<feature type="region of interest" description="Disordered" evidence="22">
    <location>
        <begin position="841"/>
        <end position="1021"/>
    </location>
</feature>
<dbReference type="InterPro" id="IPR016187">
    <property type="entry name" value="CTDL_fold"/>
</dbReference>
<dbReference type="GO" id="GO:0005509">
    <property type="term" value="F:calcium ion binding"/>
    <property type="evidence" value="ECO:0007669"/>
    <property type="project" value="InterPro"/>
</dbReference>
<dbReference type="PROSITE" id="PS50026">
    <property type="entry name" value="EGF_3"/>
    <property type="match status" value="2"/>
</dbReference>
<dbReference type="FunFam" id="3.10.100.10:FF:000011">
    <property type="entry name" value="Aggrecan core protein"/>
    <property type="match status" value="1"/>
</dbReference>
<feature type="compositionally biased region" description="Low complexity" evidence="22">
    <location>
        <begin position="666"/>
        <end position="677"/>
    </location>
</feature>
<dbReference type="SMART" id="SM00032">
    <property type="entry name" value="CCP"/>
    <property type="match status" value="1"/>
</dbReference>
<feature type="region of interest" description="Disordered" evidence="22">
    <location>
        <begin position="624"/>
        <end position="695"/>
    </location>
</feature>
<evidence type="ECO:0000256" key="15">
    <source>
        <dbReference type="ARBA" id="ARBA00023319"/>
    </source>
</evidence>
<keyword evidence="7 23" id="KW-0732">Signal</keyword>
<dbReference type="PANTHER" id="PTHR22804">
    <property type="entry name" value="AGGRECAN/VERSICAN PROTEOGLYCAN"/>
    <property type="match status" value="1"/>
</dbReference>
<dbReference type="InterPro" id="IPR036179">
    <property type="entry name" value="Ig-like_dom_sf"/>
</dbReference>
<dbReference type="Gene3D" id="2.10.70.10">
    <property type="entry name" value="Complement Module, domain 1"/>
    <property type="match status" value="1"/>
</dbReference>
<dbReference type="PROSITE" id="PS50835">
    <property type="entry name" value="IG_LIKE"/>
    <property type="match status" value="1"/>
</dbReference>
<evidence type="ECO:0000259" key="27">
    <source>
        <dbReference type="PROSITE" id="PS50923"/>
    </source>
</evidence>
<dbReference type="Pfam" id="PF07686">
    <property type="entry name" value="V-set"/>
    <property type="match status" value="1"/>
</dbReference>
<feature type="disulfide bond" evidence="20">
    <location>
        <begin position="1454"/>
        <end position="1481"/>
    </location>
</feature>
<feature type="domain" description="Sushi" evidence="27">
    <location>
        <begin position="1423"/>
        <end position="1483"/>
    </location>
</feature>
<dbReference type="GO" id="GO:0010001">
    <property type="term" value="P:glial cell differentiation"/>
    <property type="evidence" value="ECO:0007669"/>
    <property type="project" value="TreeGrafter"/>
</dbReference>
<feature type="compositionally biased region" description="Polar residues" evidence="22">
    <location>
        <begin position="971"/>
        <end position="986"/>
    </location>
</feature>
<keyword evidence="3" id="KW-0964">Secreted</keyword>
<comment type="function">
    <text evidence="16">May modulate neuronal adhesion and neurite growth during development by binding to neural cell adhesion molecules (NG-CAM and N-CAM). Chondroitin sulfate proteoglycan; binds to hyaluronic acid.</text>
</comment>
<feature type="domain" description="C-type lectin" evidence="25">
    <location>
        <begin position="1305"/>
        <end position="1419"/>
    </location>
</feature>
<evidence type="ECO:0000256" key="10">
    <source>
        <dbReference type="ARBA" id="ARBA00022837"/>
    </source>
</evidence>
<name>A0A8C4PJA6_EQUAS</name>
<dbReference type="CDD" id="cd03520">
    <property type="entry name" value="Link_domain_CSPGs_modules_2_4"/>
    <property type="match status" value="1"/>
</dbReference>
<evidence type="ECO:0000259" key="24">
    <source>
        <dbReference type="PROSITE" id="PS50026"/>
    </source>
</evidence>
<dbReference type="InterPro" id="IPR016186">
    <property type="entry name" value="C-type_lectin-like/link_sf"/>
</dbReference>
<dbReference type="Pfam" id="PF00084">
    <property type="entry name" value="Sushi"/>
    <property type="match status" value="1"/>
</dbReference>
<evidence type="ECO:0000256" key="11">
    <source>
        <dbReference type="ARBA" id="ARBA00022889"/>
    </source>
</evidence>
<dbReference type="FunFam" id="2.10.25.10:FF:000573">
    <property type="entry name" value="Neurocan core protein"/>
    <property type="match status" value="1"/>
</dbReference>
<dbReference type="SMART" id="SM00179">
    <property type="entry name" value="EGF_CA"/>
    <property type="match status" value="2"/>
</dbReference>
<feature type="region of interest" description="Disordered" evidence="22">
    <location>
        <begin position="289"/>
        <end position="309"/>
    </location>
</feature>
<feature type="domain" description="Link" evidence="28">
    <location>
        <begin position="430"/>
        <end position="526"/>
    </location>
</feature>
<feature type="compositionally biased region" description="Polar residues" evidence="22">
    <location>
        <begin position="901"/>
        <end position="912"/>
    </location>
</feature>
<keyword evidence="15" id="KW-0393">Immunoglobulin domain</keyword>
<evidence type="ECO:0000256" key="14">
    <source>
        <dbReference type="ARBA" id="ARBA00023180"/>
    </source>
</evidence>
<evidence type="ECO:0000256" key="21">
    <source>
        <dbReference type="PROSITE-ProRule" id="PRU00323"/>
    </source>
</evidence>
<keyword evidence="10" id="KW-0106">Calcium</keyword>
<dbReference type="FunFam" id="2.10.70.10:FF:000003">
    <property type="entry name" value="Versican core protein"/>
    <property type="match status" value="1"/>
</dbReference>
<dbReference type="SUPFAM" id="SSF57535">
    <property type="entry name" value="Complement control module/SCR domain"/>
    <property type="match status" value="1"/>
</dbReference>
<dbReference type="PROSITE" id="PS50963">
    <property type="entry name" value="LINK_2"/>
    <property type="match status" value="2"/>
</dbReference>
<evidence type="ECO:0000256" key="5">
    <source>
        <dbReference type="ARBA" id="ARBA00022536"/>
    </source>
</evidence>
<dbReference type="InterPro" id="IPR001881">
    <property type="entry name" value="EGF-like_Ca-bd_dom"/>
</dbReference>
<dbReference type="InterPro" id="IPR003599">
    <property type="entry name" value="Ig_sub"/>
</dbReference>
<dbReference type="GO" id="GO:0005615">
    <property type="term" value="C:extracellular space"/>
    <property type="evidence" value="ECO:0007669"/>
    <property type="project" value="TreeGrafter"/>
</dbReference>
<dbReference type="OMA" id="HESGHWN"/>
<evidence type="ECO:0000256" key="22">
    <source>
        <dbReference type="SAM" id="MobiDB-lite"/>
    </source>
</evidence>
<keyword evidence="13 19" id="KW-1015">Disulfide bond</keyword>
<dbReference type="GO" id="GO:0007417">
    <property type="term" value="P:central nervous system development"/>
    <property type="evidence" value="ECO:0007669"/>
    <property type="project" value="TreeGrafter"/>
</dbReference>
<keyword evidence="11" id="KW-0130">Cell adhesion</keyword>
<dbReference type="GO" id="GO:0005540">
    <property type="term" value="F:hyaluronic acid binding"/>
    <property type="evidence" value="ECO:0007669"/>
    <property type="project" value="InterPro"/>
</dbReference>
<evidence type="ECO:0000256" key="17">
    <source>
        <dbReference type="ARBA" id="ARBA00073685"/>
    </source>
</evidence>
<dbReference type="PROSITE" id="PS01241">
    <property type="entry name" value="LINK_1"/>
    <property type="match status" value="2"/>
</dbReference>
<keyword evidence="4" id="KW-0272">Extracellular matrix</keyword>
<evidence type="ECO:0000256" key="3">
    <source>
        <dbReference type="ARBA" id="ARBA00022525"/>
    </source>
</evidence>
<keyword evidence="5 19" id="KW-0245">EGF-like domain</keyword>
<dbReference type="InterPro" id="IPR050691">
    <property type="entry name" value="Hyaluronan_bind_Proteoglycan"/>
</dbReference>
<evidence type="ECO:0000256" key="1">
    <source>
        <dbReference type="ARBA" id="ARBA00004498"/>
    </source>
</evidence>
<dbReference type="GO" id="GO:0030246">
    <property type="term" value="F:carbohydrate binding"/>
    <property type="evidence" value="ECO:0007669"/>
    <property type="project" value="UniProtKB-KW"/>
</dbReference>
<comment type="similarity">
    <text evidence="2">Belongs to the aggrecan/versican proteoglycan family.</text>
</comment>
<dbReference type="PROSITE" id="PS50923">
    <property type="entry name" value="SUSHI"/>
    <property type="match status" value="1"/>
</dbReference>
<sequence length="1499" mass="159757">MAAVSLWALGLLVLQMLPFVAGEQGTQDTVPATTTTENGLHMQKVGSGSVRAALAELVALPCLFTLRPQQSAAREAPRIKWTKVRTASGQRQDLPILVAKDNVVRVAKGWQGRVSLPAYPRHRANATLLLGPLRASDSGLYRCQVVRGIEDEQDLVPLEVTGVVFHYRAAQDRYALTFAEAQEACRLSSATIAAPRHLQAAFEDGFDNCDAGWLSDRTVRYPITQSRPGCYGDRRSLPGVRSYGRRDPRELYDVYCFARELGGKSGAGRTPPSLSPYYPAHPSSIPKSLPDASLNLQSRPGPRLPSLPSLHEPLLSAPVSLPAPIPFPTPLLLSEAPSPSPSLSLKTDSLRSLSYLFCKKKLKIPLSNAWEVTTTLLWQGGRTAAAVAALFSHHPNPARSGLFGVAPPSRALEEGPPGPSDLRLRPPAGEVFYVGPARRLTLAGARAQCRRQGAALASVGQLHLAWHEGLDQCDPGWLADGSVRYPIQTPRRRCGGPAPGVRTVYRFANRTGFPAPGARFDAYCFRAHHPTPQHGDPETPSSGDEGEILSAEGPLARELEPSLGEEEVVTPDFQEPLVSSGEEEPLILAERQESQETPSPASGGPMLASRPALEAEEVWLSTVAPSRSSMEAGTARITHREATPASATPRKRGRFKGLNGRHFQEQEPQQGLEGGLEASAHAPTSEAAGNQVEPPLAVETTDALRTGPNQSPWAVLTNEVDVPGAGSLGGRSPPEPWLWPPTVAPPSIPGPSRALGLELEEVEGPSVRPATPNLPWSPLEATALGPRPSEGPSTIPWEAPPMISSPDLPVVAMLRAPKLGLLPHPTPLTTQANGIKRHGEAMVTAPPSPASEIEASPQDPIHPELYSLPPSLDLKEQGGEATSSTLSGHGAGIPTAPLQAASDTQGGASPNSPRADLGETGGTSPTGLSKAEHPRSSPQASVDGNEVVDFAPTETATEPTGVTGILGSESGVFSTAESPTFSSQATVDEAQGTWPSLHSGGLDLHPPFASSGGPGVSLMPRVTPSLEPWAATEATVGPTDSMATLGPRNAGGIWDSGSYAVEGADSPTLSLQVAVDTSVVTSLMSLDPGDKVRVLAMSTVAFSKSQSHLELEGQMVTQGTLGASAPRHEGSPLGEPTFPPWTPTAASMDEPVSVSSGEPTVPWDSHSTLLPASLGPDEFELEVLASSPGVEGFWEEAASGEDPALPGTPANGSAQEALSDPCENNPCLHGGTCKANGTMYGCSCDQGFTGENCEIDIDDCVSSPCENGGTCIDEVNTFICLCLPSYGGSLCEKDTEGCDRGWHKFQGHCYRYFAHRRAWEDAERDCRHRAGHLTSIHSPEEHGFINSFGRENTWIGLNDRIVERDFQWTDNTGLQYENWRENQPDNFFAGGEDCVVMVAHESGRWNDVPCNYNLPYVCKKGTVLCGPPPTVENASPIGARKAKYNVHATVRYQCDEGFAQRHVAIIRCRSNGKWDRPQIVCTKRKWLPPDTPTQVSIYF</sequence>